<sequence length="236" mass="26598">MKTSEDIQEICKALISFHSEVGRIEKDGTNPYMENRYATIDQIIETIRPILARHDLFIMQLPSNAESGEIKMTTRIYHTSGQWMESPVLTIKPQKQDAQGIGSAVTYARRYSLTSFLSLNTGDDDDGNAASNRSDGNRQPQTREQGGRQREQSGNVFQMKNPNDPLTEPQRKKIFAILRGKKITDEQITQLVQKHAGKSGVSELTKKEATHFIELVQPMPPKELLETIREEAKANG</sequence>
<gene>
    <name evidence="2" type="ORF">ACFQ4Y_00825</name>
</gene>
<organism evidence="2 3">
    <name type="scientific">Kroppenstedtia sanguinis</name>
    <dbReference type="NCBI Taxonomy" id="1380684"/>
    <lineage>
        <taxon>Bacteria</taxon>
        <taxon>Bacillati</taxon>
        <taxon>Bacillota</taxon>
        <taxon>Bacilli</taxon>
        <taxon>Bacillales</taxon>
        <taxon>Thermoactinomycetaceae</taxon>
        <taxon>Kroppenstedtia</taxon>
    </lineage>
</organism>
<comment type="caution">
    <text evidence="2">The sequence shown here is derived from an EMBL/GenBank/DDBJ whole genome shotgun (WGS) entry which is preliminary data.</text>
</comment>
<keyword evidence="3" id="KW-1185">Reference proteome</keyword>
<reference evidence="3" key="1">
    <citation type="journal article" date="2019" name="Int. J. Syst. Evol. Microbiol.">
        <title>The Global Catalogue of Microorganisms (GCM) 10K type strain sequencing project: providing services to taxonomists for standard genome sequencing and annotation.</title>
        <authorList>
            <consortium name="The Broad Institute Genomics Platform"/>
            <consortium name="The Broad Institute Genome Sequencing Center for Infectious Disease"/>
            <person name="Wu L."/>
            <person name="Ma J."/>
        </authorList>
    </citation>
    <scope>NUCLEOTIDE SEQUENCE [LARGE SCALE GENOMIC DNA]</scope>
    <source>
        <strain evidence="3">S1</strain>
    </source>
</reference>
<dbReference type="RefSeq" id="WP_380162245.1">
    <property type="nucleotide sequence ID" value="NZ_JBHTNU010000001.1"/>
</dbReference>
<dbReference type="Proteomes" id="UP001597282">
    <property type="component" value="Unassembled WGS sequence"/>
</dbReference>
<evidence type="ECO:0000313" key="3">
    <source>
        <dbReference type="Proteomes" id="UP001597282"/>
    </source>
</evidence>
<evidence type="ECO:0000256" key="1">
    <source>
        <dbReference type="SAM" id="MobiDB-lite"/>
    </source>
</evidence>
<dbReference type="EMBL" id="JBHTNU010000001">
    <property type="protein sequence ID" value="MFD1425476.1"/>
    <property type="molecule type" value="Genomic_DNA"/>
</dbReference>
<name>A0ABW4C7K2_9BACL</name>
<accession>A0ABW4C7K2</accession>
<feature type="region of interest" description="Disordered" evidence="1">
    <location>
        <begin position="118"/>
        <end position="170"/>
    </location>
</feature>
<dbReference type="Pfam" id="PF04404">
    <property type="entry name" value="ERF"/>
    <property type="match status" value="1"/>
</dbReference>
<protein>
    <submittedName>
        <fullName evidence="2">ERF family protein</fullName>
    </submittedName>
</protein>
<dbReference type="InterPro" id="IPR007499">
    <property type="entry name" value="ERF_bacteria_virus"/>
</dbReference>
<evidence type="ECO:0000313" key="2">
    <source>
        <dbReference type="EMBL" id="MFD1425476.1"/>
    </source>
</evidence>
<proteinExistence type="predicted"/>